<keyword evidence="12" id="KW-1185">Reference proteome</keyword>
<evidence type="ECO:0000256" key="5">
    <source>
        <dbReference type="ARBA" id="ARBA00022801"/>
    </source>
</evidence>
<dbReference type="GO" id="GO:0008235">
    <property type="term" value="F:metalloexopeptidase activity"/>
    <property type="evidence" value="ECO:0007669"/>
    <property type="project" value="InterPro"/>
</dbReference>
<evidence type="ECO:0000256" key="4">
    <source>
        <dbReference type="ARBA" id="ARBA00022729"/>
    </source>
</evidence>
<evidence type="ECO:0000256" key="3">
    <source>
        <dbReference type="ARBA" id="ARBA00022723"/>
    </source>
</evidence>
<feature type="chain" id="PRO_5030972519" evidence="8">
    <location>
        <begin position="21"/>
        <end position="555"/>
    </location>
</feature>
<dbReference type="InterPro" id="IPR045175">
    <property type="entry name" value="M28_fam"/>
</dbReference>
<evidence type="ECO:0000259" key="9">
    <source>
        <dbReference type="Pfam" id="PF02225"/>
    </source>
</evidence>
<feature type="domain" description="Peptidase M28" evidence="10">
    <location>
        <begin position="304"/>
        <end position="518"/>
    </location>
</feature>
<feature type="region of interest" description="Disordered" evidence="7">
    <location>
        <begin position="534"/>
        <end position="555"/>
    </location>
</feature>
<keyword evidence="3" id="KW-0479">Metal-binding</keyword>
<dbReference type="InterPro" id="IPR003137">
    <property type="entry name" value="PA_domain"/>
</dbReference>
<proteinExistence type="predicted"/>
<dbReference type="AlphaFoldDB" id="A0A7X6BN44"/>
<keyword evidence="6" id="KW-0862">Zinc</keyword>
<feature type="signal peptide" evidence="8">
    <location>
        <begin position="1"/>
        <end position="20"/>
    </location>
</feature>
<dbReference type="InterPro" id="IPR046450">
    <property type="entry name" value="PA_dom_sf"/>
</dbReference>
<name>A0A7X6BN44_9CAUL</name>
<keyword evidence="4 8" id="KW-0732">Signal</keyword>
<evidence type="ECO:0000256" key="7">
    <source>
        <dbReference type="SAM" id="MobiDB-lite"/>
    </source>
</evidence>
<keyword evidence="5" id="KW-0378">Hydrolase</keyword>
<comment type="caution">
    <text evidence="11">The sequence shown here is derived from an EMBL/GenBank/DDBJ whole genome shotgun (WGS) entry which is preliminary data.</text>
</comment>
<dbReference type="GO" id="GO:0006508">
    <property type="term" value="P:proteolysis"/>
    <property type="evidence" value="ECO:0007669"/>
    <property type="project" value="UniProtKB-KW"/>
</dbReference>
<evidence type="ECO:0000256" key="8">
    <source>
        <dbReference type="SAM" id="SignalP"/>
    </source>
</evidence>
<keyword evidence="1" id="KW-0031">Aminopeptidase</keyword>
<evidence type="ECO:0000313" key="11">
    <source>
        <dbReference type="EMBL" id="NJC40056.1"/>
    </source>
</evidence>
<evidence type="ECO:0000256" key="2">
    <source>
        <dbReference type="ARBA" id="ARBA00022670"/>
    </source>
</evidence>
<dbReference type="FunFam" id="3.40.630.10:FF:000088">
    <property type="entry name" value="Peptidase M20"/>
    <property type="match status" value="1"/>
</dbReference>
<keyword evidence="11" id="KW-0121">Carboxypeptidase</keyword>
<dbReference type="Gene3D" id="3.50.30.30">
    <property type="match status" value="1"/>
</dbReference>
<evidence type="ECO:0000259" key="10">
    <source>
        <dbReference type="Pfam" id="PF04389"/>
    </source>
</evidence>
<dbReference type="Gene3D" id="3.40.630.10">
    <property type="entry name" value="Zn peptidases"/>
    <property type="match status" value="1"/>
</dbReference>
<dbReference type="PANTHER" id="PTHR12147:SF56">
    <property type="entry name" value="AMINOPEPTIDASE YDR415C-RELATED"/>
    <property type="match status" value="1"/>
</dbReference>
<dbReference type="PROSITE" id="PS51257">
    <property type="entry name" value="PROKAR_LIPOPROTEIN"/>
    <property type="match status" value="1"/>
</dbReference>
<dbReference type="Proteomes" id="UP000587415">
    <property type="component" value="Unassembled WGS sequence"/>
</dbReference>
<dbReference type="Pfam" id="PF02225">
    <property type="entry name" value="PA"/>
    <property type="match status" value="1"/>
</dbReference>
<dbReference type="Pfam" id="PF04389">
    <property type="entry name" value="Peptidase_M28"/>
    <property type="match status" value="1"/>
</dbReference>
<organism evidence="11 12">
    <name type="scientific">Brevundimonas alba</name>
    <dbReference type="NCBI Taxonomy" id="74314"/>
    <lineage>
        <taxon>Bacteria</taxon>
        <taxon>Pseudomonadati</taxon>
        <taxon>Pseudomonadota</taxon>
        <taxon>Alphaproteobacteria</taxon>
        <taxon>Caulobacterales</taxon>
        <taxon>Caulobacteraceae</taxon>
        <taxon>Brevundimonas</taxon>
    </lineage>
</organism>
<dbReference type="CDD" id="cd05660">
    <property type="entry name" value="M28_like_PA"/>
    <property type="match status" value="1"/>
</dbReference>
<evidence type="ECO:0000313" key="12">
    <source>
        <dbReference type="Proteomes" id="UP000587415"/>
    </source>
</evidence>
<dbReference type="SUPFAM" id="SSF53187">
    <property type="entry name" value="Zn-dependent exopeptidases"/>
    <property type="match status" value="1"/>
</dbReference>
<feature type="domain" description="PA" evidence="9">
    <location>
        <begin position="136"/>
        <end position="216"/>
    </location>
</feature>
<sequence length="555" mass="60006">MRFLSTAAALAAGALLSACAMTGGGPADTAATTAIDAARLSEHVRVLSDDSFQGRGIGTPAEDMVVRYLSEQYAAAGFQPGGENGGWTQDVTLNRFTASNIHAGFKVRGDSIPLAQGQQIVVSTRLPGRSVSLTDAPLVFVGYGIKAPERNWNDFKDVDVRGKVIVVLVNDADFEQPELNTFNGRAMTYYGRWTYKYEEAARQGAAGVIIVHETAPASYGWATVTNSWSGPQFDIVRQNAAAERVKMESWIQRDVAVDLFRRAGLDFDALKTQARSRDFRPVELPGATVSAAFDVATSQITTRNVVARLPGTTHPDETILFTAHWDHIGVGEPDASGDAIFNGAVDNATGTAGLLELARVWGAGPRPERSIVMISFTAEESGLLGSEYYAANPVYPLATTVAGFNMDAMNVYGRVAHLGVIGYGQSELDERLTAAAQRQGRTVTPDENPAAGSYFRSDHFPLAKRGVPMAYAEGGGEFRDEPMAARNAARDEYGSRRYHQADDEWSADWDLRGQIEDLEVALWIGRDLANSRDWPEWKPGSEFGPARAASAAARR</sequence>
<reference evidence="11 12" key="1">
    <citation type="submission" date="2020-03" db="EMBL/GenBank/DDBJ databases">
        <title>Genomic Encyclopedia of Type Strains, Phase IV (KMG-IV): sequencing the most valuable type-strain genomes for metagenomic binning, comparative biology and taxonomic classification.</title>
        <authorList>
            <person name="Goeker M."/>
        </authorList>
    </citation>
    <scope>NUCLEOTIDE SEQUENCE [LARGE SCALE GENOMIC DNA]</scope>
    <source>
        <strain evidence="11 12">DSM 4736</strain>
    </source>
</reference>
<dbReference type="GO" id="GO:0004177">
    <property type="term" value="F:aminopeptidase activity"/>
    <property type="evidence" value="ECO:0007669"/>
    <property type="project" value="UniProtKB-KW"/>
</dbReference>
<dbReference type="InterPro" id="IPR007484">
    <property type="entry name" value="Peptidase_M28"/>
</dbReference>
<feature type="compositionally biased region" description="Low complexity" evidence="7">
    <location>
        <begin position="546"/>
        <end position="555"/>
    </location>
</feature>
<accession>A0A7X6BN44</accession>
<dbReference type="PANTHER" id="PTHR12147">
    <property type="entry name" value="METALLOPEPTIDASE M28 FAMILY MEMBER"/>
    <property type="match status" value="1"/>
</dbReference>
<protein>
    <submittedName>
        <fullName evidence="11">Zn-dependent M28 family amino/carboxypeptidase</fullName>
    </submittedName>
</protein>
<evidence type="ECO:0000256" key="6">
    <source>
        <dbReference type="ARBA" id="ARBA00022833"/>
    </source>
</evidence>
<dbReference type="GO" id="GO:0004180">
    <property type="term" value="F:carboxypeptidase activity"/>
    <property type="evidence" value="ECO:0007669"/>
    <property type="project" value="UniProtKB-KW"/>
</dbReference>
<dbReference type="RefSeq" id="WP_168044975.1">
    <property type="nucleotide sequence ID" value="NZ_JAATJM010000001.1"/>
</dbReference>
<evidence type="ECO:0000256" key="1">
    <source>
        <dbReference type="ARBA" id="ARBA00022438"/>
    </source>
</evidence>
<dbReference type="GO" id="GO:0046872">
    <property type="term" value="F:metal ion binding"/>
    <property type="evidence" value="ECO:0007669"/>
    <property type="project" value="UniProtKB-KW"/>
</dbReference>
<dbReference type="SUPFAM" id="SSF52025">
    <property type="entry name" value="PA domain"/>
    <property type="match status" value="1"/>
</dbReference>
<keyword evidence="2" id="KW-0645">Protease</keyword>
<dbReference type="EMBL" id="JAATJM010000001">
    <property type="protein sequence ID" value="NJC40056.1"/>
    <property type="molecule type" value="Genomic_DNA"/>
</dbReference>
<dbReference type="CDD" id="cd04821">
    <property type="entry name" value="PA_M28_1_2"/>
    <property type="match status" value="1"/>
</dbReference>
<gene>
    <name evidence="11" type="ORF">GGQ87_000314</name>
</gene>